<reference evidence="1 4" key="2">
    <citation type="journal article" date="2014" name="BMC Genomics">
        <title>An improved genome release (version Mt4.0) for the model legume Medicago truncatula.</title>
        <authorList>
            <person name="Tang H."/>
            <person name="Krishnakumar V."/>
            <person name="Bidwell S."/>
            <person name="Rosen B."/>
            <person name="Chan A."/>
            <person name="Zhou S."/>
            <person name="Gentzbittel L."/>
            <person name="Childs K.L."/>
            <person name="Yandell M."/>
            <person name="Gundlach H."/>
            <person name="Mayer K.F."/>
            <person name="Schwartz D.C."/>
            <person name="Town C.D."/>
        </authorList>
    </citation>
    <scope>GENOME REANNOTATION</scope>
    <source>
        <strain evidence="1">A17</strain>
        <strain evidence="3 4">cv. Jemalong A17</strain>
    </source>
</reference>
<name>A0A072VCH0_MEDTR</name>
<sequence>MTKTNTTNNGRKAIYNPILIHGTRSHDIIPFLALALNLEQKSKNYSITTIINTPHNIQKLQPSLPPNSYINFLTIPFISSDHNLPLNTENIETVPCNLVIKRIQTSLSLKPSFKNIIQNIITKQTQNQNHKLCIIGPVNLSDSWNIRYNMTVYAFCVSSMVIIDFFDRNNLRNWKSRSTKVVQDATTIRVVVAPTTKQAIHMCGNW</sequence>
<evidence type="ECO:0000313" key="2">
    <source>
        <dbReference type="EMBL" id="RHN76167.1"/>
    </source>
</evidence>
<evidence type="ECO:0000313" key="5">
    <source>
        <dbReference type="Proteomes" id="UP000265566"/>
    </source>
</evidence>
<reference evidence="1 4" key="1">
    <citation type="journal article" date="2011" name="Nature">
        <title>The Medicago genome provides insight into the evolution of rhizobial symbioses.</title>
        <authorList>
            <person name="Young N.D."/>
            <person name="Debelle F."/>
            <person name="Oldroyd G.E."/>
            <person name="Geurts R."/>
            <person name="Cannon S.B."/>
            <person name="Udvardi M.K."/>
            <person name="Benedito V.A."/>
            <person name="Mayer K.F."/>
            <person name="Gouzy J."/>
            <person name="Schoof H."/>
            <person name="Van de Peer Y."/>
            <person name="Proost S."/>
            <person name="Cook D.R."/>
            <person name="Meyers B.C."/>
            <person name="Spannagl M."/>
            <person name="Cheung F."/>
            <person name="De Mita S."/>
            <person name="Krishnakumar V."/>
            <person name="Gundlach H."/>
            <person name="Zhou S."/>
            <person name="Mudge J."/>
            <person name="Bharti A.K."/>
            <person name="Murray J.D."/>
            <person name="Naoumkina M.A."/>
            <person name="Rosen B."/>
            <person name="Silverstein K.A."/>
            <person name="Tang H."/>
            <person name="Rombauts S."/>
            <person name="Zhao P.X."/>
            <person name="Zhou P."/>
            <person name="Barbe V."/>
            <person name="Bardou P."/>
            <person name="Bechner M."/>
            <person name="Bellec A."/>
            <person name="Berger A."/>
            <person name="Berges H."/>
            <person name="Bidwell S."/>
            <person name="Bisseling T."/>
            <person name="Choisne N."/>
            <person name="Couloux A."/>
            <person name="Denny R."/>
            <person name="Deshpande S."/>
            <person name="Dai X."/>
            <person name="Doyle J.J."/>
            <person name="Dudez A.M."/>
            <person name="Farmer A.D."/>
            <person name="Fouteau S."/>
            <person name="Franken C."/>
            <person name="Gibelin C."/>
            <person name="Gish J."/>
            <person name="Goldstein S."/>
            <person name="Gonzalez A.J."/>
            <person name="Green P.J."/>
            <person name="Hallab A."/>
            <person name="Hartog M."/>
            <person name="Hua A."/>
            <person name="Humphray S.J."/>
            <person name="Jeong D.H."/>
            <person name="Jing Y."/>
            <person name="Jocker A."/>
            <person name="Kenton S.M."/>
            <person name="Kim D.J."/>
            <person name="Klee K."/>
            <person name="Lai H."/>
            <person name="Lang C."/>
            <person name="Lin S."/>
            <person name="Macmil S.L."/>
            <person name="Magdelenat G."/>
            <person name="Matthews L."/>
            <person name="McCorrison J."/>
            <person name="Monaghan E.L."/>
            <person name="Mun J.H."/>
            <person name="Najar F.Z."/>
            <person name="Nicholson C."/>
            <person name="Noirot C."/>
            <person name="O'Bleness M."/>
            <person name="Paule C.R."/>
            <person name="Poulain J."/>
            <person name="Prion F."/>
            <person name="Qin B."/>
            <person name="Qu C."/>
            <person name="Retzel E.F."/>
            <person name="Riddle C."/>
            <person name="Sallet E."/>
            <person name="Samain S."/>
            <person name="Samson N."/>
            <person name="Sanders I."/>
            <person name="Saurat O."/>
            <person name="Scarpelli C."/>
            <person name="Schiex T."/>
            <person name="Segurens B."/>
            <person name="Severin A.J."/>
            <person name="Sherrier D.J."/>
            <person name="Shi R."/>
            <person name="Sims S."/>
            <person name="Singer S.R."/>
            <person name="Sinharoy S."/>
            <person name="Sterck L."/>
            <person name="Viollet A."/>
            <person name="Wang B.B."/>
            <person name="Wang K."/>
            <person name="Wang M."/>
            <person name="Wang X."/>
            <person name="Warfsmann J."/>
            <person name="Weissenbach J."/>
            <person name="White D.D."/>
            <person name="White J.D."/>
            <person name="Wiley G.B."/>
            <person name="Wincker P."/>
            <person name="Xing Y."/>
            <person name="Yang L."/>
            <person name="Yao Z."/>
            <person name="Ying F."/>
            <person name="Zhai J."/>
            <person name="Zhou L."/>
            <person name="Zuber A."/>
            <person name="Denarie J."/>
            <person name="Dixon R.A."/>
            <person name="May G.D."/>
            <person name="Schwartz D.C."/>
            <person name="Rogers J."/>
            <person name="Quetier F."/>
            <person name="Town C.D."/>
            <person name="Roe B.A."/>
        </authorList>
    </citation>
    <scope>NUCLEOTIDE SEQUENCE [LARGE SCALE GENOMIC DNA]</scope>
    <source>
        <strain evidence="1">A17</strain>
        <strain evidence="3 4">cv. Jemalong A17</strain>
    </source>
</reference>
<dbReference type="Gramene" id="rna12452">
    <property type="protein sequence ID" value="RHN76167.1"/>
    <property type="gene ID" value="gene12452"/>
</dbReference>
<keyword evidence="2" id="KW-0808">Transferase</keyword>
<dbReference type="Proteomes" id="UP000265566">
    <property type="component" value="Chromosome 2"/>
</dbReference>
<dbReference type="STRING" id="3880.A0A072VCH0"/>
<dbReference type="EMBL" id="PSQE01000002">
    <property type="protein sequence ID" value="RHN76167.1"/>
    <property type="molecule type" value="Genomic_DNA"/>
</dbReference>
<keyword evidence="2" id="KW-0328">Glycosyltransferase</keyword>
<evidence type="ECO:0000313" key="1">
    <source>
        <dbReference type="EMBL" id="KEH39472.1"/>
    </source>
</evidence>
<organism evidence="1 4">
    <name type="scientific">Medicago truncatula</name>
    <name type="common">Barrel medic</name>
    <name type="synonym">Medicago tribuloides</name>
    <dbReference type="NCBI Taxonomy" id="3880"/>
    <lineage>
        <taxon>Eukaryota</taxon>
        <taxon>Viridiplantae</taxon>
        <taxon>Streptophyta</taxon>
        <taxon>Embryophyta</taxon>
        <taxon>Tracheophyta</taxon>
        <taxon>Spermatophyta</taxon>
        <taxon>Magnoliopsida</taxon>
        <taxon>eudicotyledons</taxon>
        <taxon>Gunneridae</taxon>
        <taxon>Pentapetalae</taxon>
        <taxon>rosids</taxon>
        <taxon>fabids</taxon>
        <taxon>Fabales</taxon>
        <taxon>Fabaceae</taxon>
        <taxon>Papilionoideae</taxon>
        <taxon>50 kb inversion clade</taxon>
        <taxon>NPAAA clade</taxon>
        <taxon>Hologalegina</taxon>
        <taxon>IRL clade</taxon>
        <taxon>Trifolieae</taxon>
        <taxon>Medicago</taxon>
    </lineage>
</organism>
<protein>
    <submittedName>
        <fullName evidence="2">Putative crocetin glucosyltransferase</fullName>
        <ecNumber evidence="2">2.4.1.271</ecNumber>
    </submittedName>
</protein>
<evidence type="ECO:0000313" key="3">
    <source>
        <dbReference type="EnsemblPlants" id="KEH39472"/>
    </source>
</evidence>
<keyword evidence="4" id="KW-1185">Reference proteome</keyword>
<evidence type="ECO:0000313" key="4">
    <source>
        <dbReference type="Proteomes" id="UP000002051"/>
    </source>
</evidence>
<accession>A0A072VCH0</accession>
<dbReference type="GO" id="GO:0016757">
    <property type="term" value="F:glycosyltransferase activity"/>
    <property type="evidence" value="ECO:0007669"/>
    <property type="project" value="UniProtKB-KW"/>
</dbReference>
<proteinExistence type="predicted"/>
<dbReference type="Gene3D" id="3.40.50.2000">
    <property type="entry name" value="Glycogen Phosphorylase B"/>
    <property type="match status" value="1"/>
</dbReference>
<reference evidence="5" key="4">
    <citation type="journal article" date="2018" name="Nat. Plants">
        <title>Whole-genome landscape of Medicago truncatula symbiotic genes.</title>
        <authorList>
            <person name="Pecrix Y."/>
            <person name="Staton S.E."/>
            <person name="Sallet E."/>
            <person name="Lelandais-Briere C."/>
            <person name="Moreau S."/>
            <person name="Carrere S."/>
            <person name="Blein T."/>
            <person name="Jardinaud M.F."/>
            <person name="Latrasse D."/>
            <person name="Zouine M."/>
            <person name="Zahm M."/>
            <person name="Kreplak J."/>
            <person name="Mayjonade B."/>
            <person name="Satge C."/>
            <person name="Perez M."/>
            <person name="Cauet S."/>
            <person name="Marande W."/>
            <person name="Chantry-Darmon C."/>
            <person name="Lopez-Roques C."/>
            <person name="Bouchez O."/>
            <person name="Berard A."/>
            <person name="Debelle F."/>
            <person name="Munos S."/>
            <person name="Bendahmane A."/>
            <person name="Berges H."/>
            <person name="Niebel A."/>
            <person name="Buitink J."/>
            <person name="Frugier F."/>
            <person name="Benhamed M."/>
            <person name="Crespi M."/>
            <person name="Gouzy J."/>
            <person name="Gamas P."/>
        </authorList>
    </citation>
    <scope>NUCLEOTIDE SEQUENCE [LARGE SCALE GENOMIC DNA]</scope>
    <source>
        <strain evidence="5">cv. Jemalong A17</strain>
    </source>
</reference>
<dbReference type="HOGENOM" id="CLU_1333695_0_0_1"/>
<dbReference type="AlphaFoldDB" id="A0A072VCH0"/>
<gene>
    <name evidence="1" type="ordered locus">MTR_2g098425</name>
    <name evidence="2" type="ORF">MtrunA17_Chr2g0329101</name>
</gene>
<dbReference type="EC" id="2.4.1.271" evidence="2"/>
<dbReference type="Proteomes" id="UP000002051">
    <property type="component" value="Chromosome 2"/>
</dbReference>
<dbReference type="EMBL" id="CM001218">
    <property type="protein sequence ID" value="KEH39472.1"/>
    <property type="molecule type" value="Genomic_DNA"/>
</dbReference>
<dbReference type="EnsemblPlants" id="KEH39472">
    <property type="protein sequence ID" value="KEH39472"/>
    <property type="gene ID" value="MTR_2g098425"/>
</dbReference>
<reference evidence="3" key="3">
    <citation type="submission" date="2015-04" db="UniProtKB">
        <authorList>
            <consortium name="EnsemblPlants"/>
        </authorList>
    </citation>
    <scope>IDENTIFICATION</scope>
    <source>
        <strain evidence="3">cv. Jemalong A17</strain>
    </source>
</reference>
<reference evidence="2" key="5">
    <citation type="journal article" date="2018" name="Nat. Plants">
        <title>Whole-genome landscape of Medicago truncatula symbiotic genes.</title>
        <authorList>
            <person name="Pecrix Y."/>
            <person name="Gamas P."/>
            <person name="Carrere S."/>
        </authorList>
    </citation>
    <scope>NUCLEOTIDE SEQUENCE</scope>
    <source>
        <tissue evidence="2">Leaves</tissue>
    </source>
</reference>